<name>A0A286GN68_9BACT</name>
<organism evidence="4 5">
    <name type="scientific">Spirosoma fluviale</name>
    <dbReference type="NCBI Taxonomy" id="1597977"/>
    <lineage>
        <taxon>Bacteria</taxon>
        <taxon>Pseudomonadati</taxon>
        <taxon>Bacteroidota</taxon>
        <taxon>Cytophagia</taxon>
        <taxon>Cytophagales</taxon>
        <taxon>Cytophagaceae</taxon>
        <taxon>Spirosoma</taxon>
    </lineage>
</organism>
<dbReference type="SMART" id="SM00645">
    <property type="entry name" value="Pept_C1"/>
    <property type="match status" value="1"/>
</dbReference>
<reference evidence="5" key="1">
    <citation type="submission" date="2017-09" db="EMBL/GenBank/DDBJ databases">
        <authorList>
            <person name="Varghese N."/>
            <person name="Submissions S."/>
        </authorList>
    </citation>
    <scope>NUCLEOTIDE SEQUENCE [LARGE SCALE GENOMIC DNA]</scope>
    <source>
        <strain evidence="5">DSM 29961</strain>
    </source>
</reference>
<dbReference type="InterPro" id="IPR025660">
    <property type="entry name" value="Pept_his_AS"/>
</dbReference>
<feature type="domain" description="Peptidase C1A papain C-terminal" evidence="3">
    <location>
        <begin position="119"/>
        <end position="337"/>
    </location>
</feature>
<feature type="signal peptide" evidence="2">
    <location>
        <begin position="1"/>
        <end position="23"/>
    </location>
</feature>
<dbReference type="PANTHER" id="PTHR12411">
    <property type="entry name" value="CYSTEINE PROTEASE FAMILY C1-RELATED"/>
    <property type="match status" value="1"/>
</dbReference>
<evidence type="ECO:0000313" key="5">
    <source>
        <dbReference type="Proteomes" id="UP000219452"/>
    </source>
</evidence>
<dbReference type="EMBL" id="OCNH01000006">
    <property type="protein sequence ID" value="SOD96968.1"/>
    <property type="molecule type" value="Genomic_DNA"/>
</dbReference>
<evidence type="ECO:0000256" key="2">
    <source>
        <dbReference type="SAM" id="SignalP"/>
    </source>
</evidence>
<dbReference type="PRINTS" id="PR00705">
    <property type="entry name" value="PAPAIN"/>
</dbReference>
<keyword evidence="5" id="KW-1185">Reference proteome</keyword>
<dbReference type="Proteomes" id="UP000219452">
    <property type="component" value="Unassembled WGS sequence"/>
</dbReference>
<dbReference type="SUPFAM" id="SSF54001">
    <property type="entry name" value="Cysteine proteinases"/>
    <property type="match status" value="1"/>
</dbReference>
<dbReference type="Gene3D" id="3.90.70.10">
    <property type="entry name" value="Cysteine proteinases"/>
    <property type="match status" value="1"/>
</dbReference>
<dbReference type="CDD" id="cd02248">
    <property type="entry name" value="Peptidase_C1A"/>
    <property type="match status" value="1"/>
</dbReference>
<evidence type="ECO:0000313" key="4">
    <source>
        <dbReference type="EMBL" id="SOD96968.1"/>
    </source>
</evidence>
<evidence type="ECO:0000259" key="3">
    <source>
        <dbReference type="SMART" id="SM00645"/>
    </source>
</evidence>
<accession>A0A286GN68</accession>
<dbReference type="InterPro" id="IPR038765">
    <property type="entry name" value="Papain-like_cys_pep_sf"/>
</dbReference>
<dbReference type="InterPro" id="IPR013128">
    <property type="entry name" value="Peptidase_C1A"/>
</dbReference>
<evidence type="ECO:0000256" key="1">
    <source>
        <dbReference type="ARBA" id="ARBA00008455"/>
    </source>
</evidence>
<dbReference type="Pfam" id="PF00112">
    <property type="entry name" value="Peptidase_C1"/>
    <property type="match status" value="1"/>
</dbReference>
<gene>
    <name evidence="4" type="ORF">SAMN06269250_5597</name>
</gene>
<dbReference type="GO" id="GO:0006508">
    <property type="term" value="P:proteolysis"/>
    <property type="evidence" value="ECO:0007669"/>
    <property type="project" value="InterPro"/>
</dbReference>
<dbReference type="PROSITE" id="PS00639">
    <property type="entry name" value="THIOL_PROTEASE_HIS"/>
    <property type="match status" value="1"/>
</dbReference>
<dbReference type="AlphaFoldDB" id="A0A286GN68"/>
<proteinExistence type="inferred from homology"/>
<sequence>MNSVSLRTSLVVACLLATKTLFAQAPAELPQIYKAREVQAPAQLKATLAEQRKLIASRRLTFQVANTGVSTISLDVLAGEKNELSDAERARIKTQVTSARLDPRYSTLLQALQKVCFATKPKYDARVANLVSPVRRQRCGNCWAYSAVGAYESSYIKVNNTASTAIDASEQYAVSCSGGGSCSGGFAYKVMEWLVNQNKRLATEANIPDTGTNGSCPAATPVTDYRAIAWGVVDPSGDINKIASVAQIKAAICKYGPVAASVNVTPLFQNYAGGTFNEMPSNPANPSTNHAILIVGWDDVRKAWLMKNSWGTNWGENGYMWIGYNSNNIGRRAAWIVAKKRTLVLANPSVVAQK</sequence>
<keyword evidence="2" id="KW-0732">Signal</keyword>
<protein>
    <submittedName>
        <fullName evidence="4">Cathepsin L</fullName>
    </submittedName>
</protein>
<dbReference type="OrthoDB" id="3648721at2"/>
<dbReference type="RefSeq" id="WP_097130396.1">
    <property type="nucleotide sequence ID" value="NZ_OCNH01000006.1"/>
</dbReference>
<dbReference type="GO" id="GO:0008234">
    <property type="term" value="F:cysteine-type peptidase activity"/>
    <property type="evidence" value="ECO:0007669"/>
    <property type="project" value="InterPro"/>
</dbReference>
<dbReference type="InterPro" id="IPR000668">
    <property type="entry name" value="Peptidase_C1A_C"/>
</dbReference>
<comment type="similarity">
    <text evidence="1">Belongs to the peptidase C1 family.</text>
</comment>
<feature type="chain" id="PRO_5012041244" evidence="2">
    <location>
        <begin position="24"/>
        <end position="354"/>
    </location>
</feature>
<dbReference type="InterPro" id="IPR039417">
    <property type="entry name" value="Peptidase_C1A_papain-like"/>
</dbReference>